<dbReference type="Proteomes" id="UP000588111">
    <property type="component" value="Unassembled WGS sequence"/>
</dbReference>
<dbReference type="GO" id="GO:0016787">
    <property type="term" value="F:hydrolase activity"/>
    <property type="evidence" value="ECO:0007669"/>
    <property type="project" value="UniProtKB-KW"/>
</dbReference>
<dbReference type="Pfam" id="PF00149">
    <property type="entry name" value="Metallophos"/>
    <property type="match status" value="1"/>
</dbReference>
<dbReference type="InterPro" id="IPR004843">
    <property type="entry name" value="Calcineurin-like_PHP"/>
</dbReference>
<evidence type="ECO:0000256" key="2">
    <source>
        <dbReference type="ARBA" id="ARBA00022801"/>
    </source>
</evidence>
<dbReference type="PANTHER" id="PTHR42988:SF2">
    <property type="entry name" value="CYCLIC NUCLEOTIDE PHOSPHODIESTERASE CBUA0032-RELATED"/>
    <property type="match status" value="1"/>
</dbReference>
<name>A0A839TDV3_9GAMM</name>
<comment type="caution">
    <text evidence="6">The sequence shown here is derived from an EMBL/GenBank/DDBJ whole genome shotgun (WGS) entry which is preliminary data.</text>
</comment>
<dbReference type="Gene3D" id="3.60.21.10">
    <property type="match status" value="1"/>
</dbReference>
<evidence type="ECO:0000256" key="3">
    <source>
        <dbReference type="ARBA" id="ARBA00023004"/>
    </source>
</evidence>
<feature type="domain" description="Calcineurin-like phosphoesterase" evidence="5">
    <location>
        <begin position="20"/>
        <end position="224"/>
    </location>
</feature>
<protein>
    <submittedName>
        <fullName evidence="6">Icc protein</fullName>
    </submittedName>
</protein>
<evidence type="ECO:0000259" key="5">
    <source>
        <dbReference type="Pfam" id="PF00149"/>
    </source>
</evidence>
<organism evidence="6 7">
    <name type="scientific">Psychrobacter luti</name>
    <dbReference type="NCBI Taxonomy" id="198481"/>
    <lineage>
        <taxon>Bacteria</taxon>
        <taxon>Pseudomonadati</taxon>
        <taxon>Pseudomonadota</taxon>
        <taxon>Gammaproteobacteria</taxon>
        <taxon>Moraxellales</taxon>
        <taxon>Moraxellaceae</taxon>
        <taxon>Psychrobacter</taxon>
    </lineage>
</organism>
<dbReference type="RefSeq" id="WP_227671791.1">
    <property type="nucleotide sequence ID" value="NZ_CAJHAH010000006.1"/>
</dbReference>
<evidence type="ECO:0000313" key="7">
    <source>
        <dbReference type="Proteomes" id="UP000588111"/>
    </source>
</evidence>
<evidence type="ECO:0000256" key="4">
    <source>
        <dbReference type="ARBA" id="ARBA00025742"/>
    </source>
</evidence>
<proteinExistence type="inferred from homology"/>
<dbReference type="InterPro" id="IPR050884">
    <property type="entry name" value="CNP_phosphodiesterase-III"/>
</dbReference>
<gene>
    <name evidence="6" type="ORF">FHS24_002065</name>
</gene>
<evidence type="ECO:0000256" key="1">
    <source>
        <dbReference type="ARBA" id="ARBA00022723"/>
    </source>
</evidence>
<comment type="similarity">
    <text evidence="4">Belongs to the cyclic nucleotide phosphodiesterase class-III family.</text>
</comment>
<keyword evidence="2" id="KW-0378">Hydrolase</keyword>
<keyword evidence="1" id="KW-0479">Metal-binding</keyword>
<dbReference type="PANTHER" id="PTHR42988">
    <property type="entry name" value="PHOSPHOHYDROLASE"/>
    <property type="match status" value="1"/>
</dbReference>
<keyword evidence="7" id="KW-1185">Reference proteome</keyword>
<dbReference type="GO" id="GO:0046872">
    <property type="term" value="F:metal ion binding"/>
    <property type="evidence" value="ECO:0007669"/>
    <property type="project" value="UniProtKB-KW"/>
</dbReference>
<keyword evidence="3" id="KW-0408">Iron</keyword>
<reference evidence="6 7" key="1">
    <citation type="submission" date="2020-08" db="EMBL/GenBank/DDBJ databases">
        <title>Genomic Encyclopedia of Type Strains, Phase III (KMG-III): the genomes of soil and plant-associated and newly described type strains.</title>
        <authorList>
            <person name="Whitman W."/>
        </authorList>
    </citation>
    <scope>NUCLEOTIDE SEQUENCE [LARGE SCALE GENOMIC DNA]</scope>
    <source>
        <strain evidence="6 7">CECT 5885</strain>
    </source>
</reference>
<dbReference type="EMBL" id="JACHXL010000005">
    <property type="protein sequence ID" value="MBB3107537.1"/>
    <property type="molecule type" value="Genomic_DNA"/>
</dbReference>
<dbReference type="InterPro" id="IPR029052">
    <property type="entry name" value="Metallo-depent_PP-like"/>
</dbReference>
<evidence type="ECO:0000313" key="6">
    <source>
        <dbReference type="EMBL" id="MBB3107537.1"/>
    </source>
</evidence>
<dbReference type="AlphaFoldDB" id="A0A839TDV3"/>
<sequence>MNPMLSYPASAISTPDGQVNILQITDLHLSSHVPAAVDKTSSEVAICQYSFEAVIKQALSEDRRCDLILVTGDLVNKVQSEIYDHIFEVLQATGIPFACIAGNHDVTDENDSELPFFQRELIARPADRRLLSRHMIETDHWQLLLLDSSITGKVAGEVTATDIDWLCEQLETCKKPALIALHHHVIPVDSDWIDQHMVKNADTFWQRMAAFEQLQVIISGHTHQEQVRQRQGVTVYSTPSTCYQFQPFEDDFAYDKNALPGYRWLQLANNGEVASWVERLDT</sequence>
<dbReference type="SUPFAM" id="SSF56300">
    <property type="entry name" value="Metallo-dependent phosphatases"/>
    <property type="match status" value="1"/>
</dbReference>
<accession>A0A839TDV3</accession>